<protein>
    <submittedName>
        <fullName evidence="1">Uncharacterized protein</fullName>
    </submittedName>
</protein>
<dbReference type="Proteomes" id="UP001165653">
    <property type="component" value="Unassembled WGS sequence"/>
</dbReference>
<comment type="caution">
    <text evidence="1">The sequence shown here is derived from an EMBL/GenBank/DDBJ whole genome shotgun (WGS) entry which is preliminary data.</text>
</comment>
<sequence length="160" mass="17845">MTFNFDSGIGAVLDDRLSQHFAGGHCFIALTPAVDGQAVFINFSSVRDHSADTHREFVLQAGEHPFISRPTCVPMNYARLYPVAKLTAWVNDNLPDVVTFERMDHSLHIRMIEAVLESDYTREEIKKFITMNFGDKAYLRARNCVVSPSTDATSSTGDTA</sequence>
<reference evidence="1" key="1">
    <citation type="submission" date="2022-10" db="EMBL/GenBank/DDBJ databases">
        <title>Luteolibacter sp. GHJ8, whole genome shotgun sequencing project.</title>
        <authorList>
            <person name="Zhao G."/>
            <person name="Shen L."/>
        </authorList>
    </citation>
    <scope>NUCLEOTIDE SEQUENCE</scope>
    <source>
        <strain evidence="1">GHJ8</strain>
    </source>
</reference>
<name>A0ABT3G935_9BACT</name>
<evidence type="ECO:0000313" key="2">
    <source>
        <dbReference type="Proteomes" id="UP001165653"/>
    </source>
</evidence>
<accession>A0ABT3G935</accession>
<keyword evidence="2" id="KW-1185">Reference proteome</keyword>
<evidence type="ECO:0000313" key="1">
    <source>
        <dbReference type="EMBL" id="MCW1916345.1"/>
    </source>
</evidence>
<proteinExistence type="predicted"/>
<dbReference type="RefSeq" id="WP_264515918.1">
    <property type="nucleotide sequence ID" value="NZ_JAPDDR010000014.1"/>
</dbReference>
<dbReference type="EMBL" id="JAPDDR010000014">
    <property type="protein sequence ID" value="MCW1916345.1"/>
    <property type="molecule type" value="Genomic_DNA"/>
</dbReference>
<gene>
    <name evidence="1" type="ORF">OJ996_22340</name>
</gene>
<organism evidence="1 2">
    <name type="scientific">Luteolibacter rhizosphaerae</name>
    <dbReference type="NCBI Taxonomy" id="2989719"/>
    <lineage>
        <taxon>Bacteria</taxon>
        <taxon>Pseudomonadati</taxon>
        <taxon>Verrucomicrobiota</taxon>
        <taxon>Verrucomicrobiia</taxon>
        <taxon>Verrucomicrobiales</taxon>
        <taxon>Verrucomicrobiaceae</taxon>
        <taxon>Luteolibacter</taxon>
    </lineage>
</organism>